<dbReference type="PANTHER" id="PTHR24305">
    <property type="entry name" value="CYTOCHROME P450"/>
    <property type="match status" value="1"/>
</dbReference>
<keyword evidence="4 7" id="KW-0479">Metal-binding</keyword>
<keyword evidence="6 8" id="KW-0503">Monooxygenase</keyword>
<dbReference type="Gene3D" id="1.10.630.10">
    <property type="entry name" value="Cytochrome P450"/>
    <property type="match status" value="1"/>
</dbReference>
<evidence type="ECO:0000256" key="1">
    <source>
        <dbReference type="ARBA" id="ARBA00001971"/>
    </source>
</evidence>
<comment type="cofactor">
    <cofactor evidence="1 7">
        <name>heme</name>
        <dbReference type="ChEBI" id="CHEBI:30413"/>
    </cofactor>
</comment>
<dbReference type="OrthoDB" id="1470350at2759"/>
<dbReference type="InterPro" id="IPR001128">
    <property type="entry name" value="Cyt_P450"/>
</dbReference>
<dbReference type="InterPro" id="IPR050121">
    <property type="entry name" value="Cytochrome_P450_monoxygenase"/>
</dbReference>
<dbReference type="PANTHER" id="PTHR24305:SF223">
    <property type="entry name" value="CYTOCHROME P450-DIT2"/>
    <property type="match status" value="1"/>
</dbReference>
<feature type="transmembrane region" description="Helical" evidence="9">
    <location>
        <begin position="7"/>
        <end position="26"/>
    </location>
</feature>
<keyword evidence="11" id="KW-1185">Reference proteome</keyword>
<keyword evidence="9" id="KW-0472">Membrane</keyword>
<dbReference type="Pfam" id="PF00067">
    <property type="entry name" value="p450"/>
    <property type="match status" value="1"/>
</dbReference>
<sequence length="505" mass="57237">MASRSLLYVAAEVLLLVLGLAALVYYTCLLPPKEPRGIPAVPFWVALIPLFKDVNQEEIFKTYIDKPLRTHGAVKVFFGAKWNVVVHRPVLLSEIMKYGNQYQKSGNFKKIPGSVLASFVGDNIISSHGEIWKLYRQVIQPGLQNEIDPGALFANARRLCSLFLEAQQKTTGGIPVQASVQRYTIANFAQIHFKVDFETLDSSEAYLHKLQYEIKRQIFKPIFMNFPFLDRWGLPSRERARSLGSHFTDHLVAALEKGASCKGSDGTDGTDGSLAARLLEARSSGLWTEQQFRDNVTVLFVAGQENPQLAIISTIYLLAKYPDVQGRLYREMSALDFDQVDENLLHDLPYLAAVVLESLRLLPPINQLINRRAAEPLLLGNSIRIPQGTYLGYNCYSTNRDPDAWGADADEFRPERWGSTPRDIQKEYRRRRARAEFISFHGGQRACLGERFALLQIKVTLFELVKRLQWRLDPDWPDRMTPAGPLCPRNLRIVVASREKTDLST</sequence>
<evidence type="ECO:0000256" key="3">
    <source>
        <dbReference type="ARBA" id="ARBA00022617"/>
    </source>
</evidence>
<evidence type="ECO:0000313" key="11">
    <source>
        <dbReference type="Proteomes" id="UP000054481"/>
    </source>
</evidence>
<evidence type="ECO:0000256" key="6">
    <source>
        <dbReference type="ARBA" id="ARBA00023033"/>
    </source>
</evidence>
<keyword evidence="5 7" id="KW-0408">Iron</keyword>
<dbReference type="EMBL" id="KQ030595">
    <property type="protein sequence ID" value="KJZ71016.1"/>
    <property type="molecule type" value="Genomic_DNA"/>
</dbReference>
<keyword evidence="9" id="KW-0812">Transmembrane</keyword>
<dbReference type="PRINTS" id="PR00465">
    <property type="entry name" value="EP450IV"/>
</dbReference>
<dbReference type="GO" id="GO:0020037">
    <property type="term" value="F:heme binding"/>
    <property type="evidence" value="ECO:0007669"/>
    <property type="project" value="InterPro"/>
</dbReference>
<keyword evidence="8" id="KW-0560">Oxidoreductase</keyword>
<protein>
    <recommendedName>
        <fullName evidence="12">Cytochrome P450-DIT2</fullName>
    </recommendedName>
</protein>
<evidence type="ECO:0008006" key="12">
    <source>
        <dbReference type="Google" id="ProtNLM"/>
    </source>
</evidence>
<dbReference type="InterPro" id="IPR002403">
    <property type="entry name" value="Cyt_P450_E_grp-IV"/>
</dbReference>
<feature type="binding site" description="axial binding residue" evidence="7">
    <location>
        <position position="447"/>
    </location>
    <ligand>
        <name>heme</name>
        <dbReference type="ChEBI" id="CHEBI:30413"/>
    </ligand>
    <ligandPart>
        <name>Fe</name>
        <dbReference type="ChEBI" id="CHEBI:18248"/>
    </ligandPart>
</feature>
<dbReference type="InterPro" id="IPR036396">
    <property type="entry name" value="Cyt_P450_sf"/>
</dbReference>
<reference evidence="10 11" key="1">
    <citation type="journal article" date="2014" name="Genome Biol. Evol.">
        <title>Comparative genomics and transcriptomics analyses reveal divergent lifestyle features of nematode endoparasitic fungus Hirsutella minnesotensis.</title>
        <authorList>
            <person name="Lai Y."/>
            <person name="Liu K."/>
            <person name="Zhang X."/>
            <person name="Zhang X."/>
            <person name="Li K."/>
            <person name="Wang N."/>
            <person name="Shu C."/>
            <person name="Wu Y."/>
            <person name="Wang C."/>
            <person name="Bushley K.E."/>
            <person name="Xiang M."/>
            <person name="Liu X."/>
        </authorList>
    </citation>
    <scope>NUCLEOTIDE SEQUENCE [LARGE SCALE GENOMIC DNA]</scope>
    <source>
        <strain evidence="10 11">3608</strain>
    </source>
</reference>
<dbReference type="AlphaFoldDB" id="A0A0F7ZGJ8"/>
<evidence type="ECO:0000256" key="7">
    <source>
        <dbReference type="PIRSR" id="PIRSR602403-1"/>
    </source>
</evidence>
<proteinExistence type="inferred from homology"/>
<gene>
    <name evidence="10" type="ORF">HIM_09595</name>
</gene>
<dbReference type="PRINTS" id="PR00385">
    <property type="entry name" value="P450"/>
</dbReference>
<evidence type="ECO:0000256" key="4">
    <source>
        <dbReference type="ARBA" id="ARBA00022723"/>
    </source>
</evidence>
<dbReference type="GO" id="GO:0005506">
    <property type="term" value="F:iron ion binding"/>
    <property type="evidence" value="ECO:0007669"/>
    <property type="project" value="InterPro"/>
</dbReference>
<keyword evidence="3 7" id="KW-0349">Heme</keyword>
<organism evidence="10 11">
    <name type="scientific">Hirsutella minnesotensis 3608</name>
    <dbReference type="NCBI Taxonomy" id="1043627"/>
    <lineage>
        <taxon>Eukaryota</taxon>
        <taxon>Fungi</taxon>
        <taxon>Dikarya</taxon>
        <taxon>Ascomycota</taxon>
        <taxon>Pezizomycotina</taxon>
        <taxon>Sordariomycetes</taxon>
        <taxon>Hypocreomycetidae</taxon>
        <taxon>Hypocreales</taxon>
        <taxon>Ophiocordycipitaceae</taxon>
        <taxon>Hirsutella</taxon>
    </lineage>
</organism>
<name>A0A0F7ZGJ8_9HYPO</name>
<evidence type="ECO:0000313" key="10">
    <source>
        <dbReference type="EMBL" id="KJZ71016.1"/>
    </source>
</evidence>
<dbReference type="PROSITE" id="PS00086">
    <property type="entry name" value="CYTOCHROME_P450"/>
    <property type="match status" value="1"/>
</dbReference>
<evidence type="ECO:0000256" key="5">
    <source>
        <dbReference type="ARBA" id="ARBA00023004"/>
    </source>
</evidence>
<dbReference type="InterPro" id="IPR017972">
    <property type="entry name" value="Cyt_P450_CS"/>
</dbReference>
<accession>A0A0F7ZGJ8</accession>
<dbReference type="Proteomes" id="UP000054481">
    <property type="component" value="Unassembled WGS sequence"/>
</dbReference>
<evidence type="ECO:0000256" key="8">
    <source>
        <dbReference type="RuleBase" id="RU000461"/>
    </source>
</evidence>
<dbReference type="GO" id="GO:0016705">
    <property type="term" value="F:oxidoreductase activity, acting on paired donors, with incorporation or reduction of molecular oxygen"/>
    <property type="evidence" value="ECO:0007669"/>
    <property type="project" value="InterPro"/>
</dbReference>
<keyword evidence="9" id="KW-1133">Transmembrane helix</keyword>
<dbReference type="SUPFAM" id="SSF48264">
    <property type="entry name" value="Cytochrome P450"/>
    <property type="match status" value="1"/>
</dbReference>
<comment type="similarity">
    <text evidence="2 8">Belongs to the cytochrome P450 family.</text>
</comment>
<dbReference type="CDD" id="cd11070">
    <property type="entry name" value="CYP56-like"/>
    <property type="match status" value="1"/>
</dbReference>
<evidence type="ECO:0000256" key="9">
    <source>
        <dbReference type="SAM" id="Phobius"/>
    </source>
</evidence>
<evidence type="ECO:0000256" key="2">
    <source>
        <dbReference type="ARBA" id="ARBA00010617"/>
    </source>
</evidence>
<dbReference type="GO" id="GO:0004497">
    <property type="term" value="F:monooxygenase activity"/>
    <property type="evidence" value="ECO:0007669"/>
    <property type="project" value="UniProtKB-KW"/>
</dbReference>